<dbReference type="InterPro" id="IPR011992">
    <property type="entry name" value="EF-hand-dom_pair"/>
</dbReference>
<dbReference type="STRING" id="69.GLE_0147"/>
<reference evidence="1 2" key="1">
    <citation type="submission" date="2015-11" db="EMBL/GenBank/DDBJ databases">
        <title>Genome sequences of Lysobacter enzymogenes strain C3 and Lysobacter antibioticus ATCC 29479.</title>
        <authorList>
            <person name="Kobayashi D.Y."/>
        </authorList>
    </citation>
    <scope>NUCLEOTIDE SEQUENCE [LARGE SCALE GENOMIC DNA]</scope>
    <source>
        <strain evidence="1 2">C3</strain>
    </source>
</reference>
<dbReference type="GO" id="GO:0005509">
    <property type="term" value="F:calcium ion binding"/>
    <property type="evidence" value="ECO:0007669"/>
    <property type="project" value="InterPro"/>
</dbReference>
<dbReference type="EMBL" id="CP013140">
    <property type="protein sequence ID" value="ALN55506.1"/>
    <property type="molecule type" value="Genomic_DNA"/>
</dbReference>
<dbReference type="PROSITE" id="PS50222">
    <property type="entry name" value="EF_HAND_2"/>
    <property type="match status" value="2"/>
</dbReference>
<accession>A0A0S2DAD6</accession>
<gene>
    <name evidence="1" type="ORF">GLE_0147</name>
</gene>
<dbReference type="PATRIC" id="fig|69.6.peg.149"/>
<dbReference type="InterPro" id="IPR002048">
    <property type="entry name" value="EF_hand_dom"/>
</dbReference>
<dbReference type="Pfam" id="PF13202">
    <property type="entry name" value="EF-hand_5"/>
    <property type="match status" value="3"/>
</dbReference>
<dbReference type="OrthoDB" id="5703633at2"/>
<name>A0A0S2DAD6_LYSEN</name>
<evidence type="ECO:0000313" key="1">
    <source>
        <dbReference type="EMBL" id="ALN55506.1"/>
    </source>
</evidence>
<sequence length="125" mass="13729">MRLPTFRPSAFARLSSALLALALCALPASAQEVASTGDYLARMDADRDGRVSLLEYQDWLSYAFDAMDANRDGVLDASEQPASGRGARAALTREAHRKTLAERFARQDRNRDGFLDARELASPPQ</sequence>
<dbReference type="Proteomes" id="UP000061569">
    <property type="component" value="Chromosome"/>
</dbReference>
<proteinExistence type="predicted"/>
<dbReference type="PROSITE" id="PS00018">
    <property type="entry name" value="EF_HAND_1"/>
    <property type="match status" value="2"/>
</dbReference>
<organism evidence="1 2">
    <name type="scientific">Lysobacter enzymogenes</name>
    <dbReference type="NCBI Taxonomy" id="69"/>
    <lineage>
        <taxon>Bacteria</taxon>
        <taxon>Pseudomonadati</taxon>
        <taxon>Pseudomonadota</taxon>
        <taxon>Gammaproteobacteria</taxon>
        <taxon>Lysobacterales</taxon>
        <taxon>Lysobacteraceae</taxon>
        <taxon>Lysobacter</taxon>
    </lineage>
</organism>
<evidence type="ECO:0000313" key="2">
    <source>
        <dbReference type="Proteomes" id="UP000061569"/>
    </source>
</evidence>
<protein>
    <submittedName>
        <fullName evidence="1">Uncharacterized protein</fullName>
    </submittedName>
</protein>
<dbReference type="KEGG" id="lez:GLE_0147"/>
<dbReference type="AlphaFoldDB" id="A0A0S2DAD6"/>
<dbReference type="Gene3D" id="1.10.238.10">
    <property type="entry name" value="EF-hand"/>
    <property type="match status" value="1"/>
</dbReference>
<dbReference type="SUPFAM" id="SSF47473">
    <property type="entry name" value="EF-hand"/>
    <property type="match status" value="1"/>
</dbReference>
<dbReference type="InterPro" id="IPR018247">
    <property type="entry name" value="EF_Hand_1_Ca_BS"/>
</dbReference>